<dbReference type="AlphaFoldDB" id="A5DF33"/>
<feature type="region of interest" description="Disordered" evidence="1">
    <location>
        <begin position="1"/>
        <end position="25"/>
    </location>
</feature>
<accession>A5DF33</accession>
<dbReference type="RefSeq" id="XP_001486213.2">
    <property type="nucleotide sequence ID" value="XM_001486163.1"/>
</dbReference>
<evidence type="ECO:0000313" key="3">
    <source>
        <dbReference type="Proteomes" id="UP000001997"/>
    </source>
</evidence>
<reference evidence="2 3" key="1">
    <citation type="journal article" date="2009" name="Nature">
        <title>Evolution of pathogenicity and sexual reproduction in eight Candida genomes.</title>
        <authorList>
            <person name="Butler G."/>
            <person name="Rasmussen M.D."/>
            <person name="Lin M.F."/>
            <person name="Santos M.A."/>
            <person name="Sakthikumar S."/>
            <person name="Munro C.A."/>
            <person name="Rheinbay E."/>
            <person name="Grabherr M."/>
            <person name="Forche A."/>
            <person name="Reedy J.L."/>
            <person name="Agrafioti I."/>
            <person name="Arnaud M.B."/>
            <person name="Bates S."/>
            <person name="Brown A.J."/>
            <person name="Brunke S."/>
            <person name="Costanzo M.C."/>
            <person name="Fitzpatrick D.A."/>
            <person name="de Groot P.W."/>
            <person name="Harris D."/>
            <person name="Hoyer L.L."/>
            <person name="Hube B."/>
            <person name="Klis F.M."/>
            <person name="Kodira C."/>
            <person name="Lennard N."/>
            <person name="Logue M.E."/>
            <person name="Martin R."/>
            <person name="Neiman A.M."/>
            <person name="Nikolaou E."/>
            <person name="Quail M.A."/>
            <person name="Quinn J."/>
            <person name="Santos M.C."/>
            <person name="Schmitzberger F.F."/>
            <person name="Sherlock G."/>
            <person name="Shah P."/>
            <person name="Silverstein K.A."/>
            <person name="Skrzypek M.S."/>
            <person name="Soll D."/>
            <person name="Staggs R."/>
            <person name="Stansfield I."/>
            <person name="Stumpf M.P."/>
            <person name="Sudbery P.E."/>
            <person name="Srikantha T."/>
            <person name="Zeng Q."/>
            <person name="Berman J."/>
            <person name="Berriman M."/>
            <person name="Heitman J."/>
            <person name="Gow N.A."/>
            <person name="Lorenz M.C."/>
            <person name="Birren B.W."/>
            <person name="Kellis M."/>
            <person name="Cuomo C.A."/>
        </authorList>
    </citation>
    <scope>NUCLEOTIDE SEQUENCE [LARGE SCALE GENOMIC DNA]</scope>
    <source>
        <strain evidence="3">ATCC 6260 / CBS 566 / DSM 6381 / JCM 1539 / NBRC 10279 / NRRL Y-324</strain>
    </source>
</reference>
<dbReference type="EMBL" id="CH408156">
    <property type="protein sequence ID" value="EDK37786.2"/>
    <property type="molecule type" value="Genomic_DNA"/>
</dbReference>
<protein>
    <recommendedName>
        <fullName evidence="4">F-box domain-containing protein</fullName>
    </recommendedName>
</protein>
<sequence>MSQSSVPRLMNRDHRLGSPKLPVPRNFHHKKDEVVPCVRNRTSVNGYEVQPQNSLVRRLSPQIIMDILQHVSQFELVNLALSCSSLYPLAIDRLYRRVTVVLNPQVPVKYRQSTELFIRDNGIKYMDSALILKPSSFIKFYLEMMRNPQMVQRIKFFVFDKCSSDVLAGFDLDLHTLQVQLMTHFANQSTKLNFLHITFIDFSNGMRQLTEFLHHPNIRNQIFKLFITNLTNLHTPKVPPGITNLFMMLDEYELERVKTIDLDSPEFSCINSLFTLTCRTNRHLGLEVIRLLKLPNNNDSRLKLQLKGFSLYHCHNKRVATDIIPLILPGQRTPITEIDDNDYIQAMEKTLRFDVIDSKIDLTRLSHLFLKVDCVEHRNRSCDCFPRFFNDFASYSIDHQGLPNLTSLEVELFPNYEWLRPQQLLEGIIRPVGRFIRTLSSVSRLSLDLTSPGFKIFDGALDLSSTTLNKMNEQLLESFILSIYTGQQKNNPLRVLQLPDFVTSFIYYKPEFYESLLHTCTCWGCNHVLERLRDLFFPLPNHDDFSAYYVILGYILSKLQTDREVCIPIKQRTYNYNRYPMHRGQPHALHHHFHTDTQCECNIDNDPRAEDPNNIDNLVIVYLIHQLRPIVGFLARVFRNIDKLMIQGIHYERNCCRFVPVFDDERYPPQFLQEANHVGNTVPDLPFGKFR</sequence>
<dbReference type="VEuPathDB" id="FungiDB:PGUG_01884"/>
<evidence type="ECO:0000313" key="2">
    <source>
        <dbReference type="EMBL" id="EDK37786.2"/>
    </source>
</evidence>
<dbReference type="GeneID" id="5128017"/>
<proteinExistence type="predicted"/>
<dbReference type="Proteomes" id="UP000001997">
    <property type="component" value="Unassembled WGS sequence"/>
</dbReference>
<dbReference type="eggNOG" id="ENOG502R6HI">
    <property type="taxonomic scope" value="Eukaryota"/>
</dbReference>
<dbReference type="HOGENOM" id="CLU_024390_1_0_1"/>
<evidence type="ECO:0000256" key="1">
    <source>
        <dbReference type="SAM" id="MobiDB-lite"/>
    </source>
</evidence>
<evidence type="ECO:0008006" key="4">
    <source>
        <dbReference type="Google" id="ProtNLM"/>
    </source>
</evidence>
<keyword evidence="3" id="KW-1185">Reference proteome</keyword>
<dbReference type="KEGG" id="pgu:PGUG_01884"/>
<dbReference type="InParanoid" id="A5DF33"/>
<organism evidence="2 3">
    <name type="scientific">Meyerozyma guilliermondii (strain ATCC 6260 / CBS 566 / DSM 6381 / JCM 1539 / NBRC 10279 / NRRL Y-324)</name>
    <name type="common">Yeast</name>
    <name type="synonym">Candida guilliermondii</name>
    <dbReference type="NCBI Taxonomy" id="294746"/>
    <lineage>
        <taxon>Eukaryota</taxon>
        <taxon>Fungi</taxon>
        <taxon>Dikarya</taxon>
        <taxon>Ascomycota</taxon>
        <taxon>Saccharomycotina</taxon>
        <taxon>Pichiomycetes</taxon>
        <taxon>Debaryomycetaceae</taxon>
        <taxon>Meyerozyma</taxon>
    </lineage>
</organism>
<gene>
    <name evidence="2" type="ORF">PGUG_01884</name>
</gene>
<dbReference type="OMA" id="KYMDSAL"/>
<name>A5DF33_PICGU</name>
<dbReference type="OrthoDB" id="4084239at2759"/>